<reference evidence="3" key="1">
    <citation type="submission" date="2016-06" db="UniProtKB">
        <authorList>
            <consortium name="WormBaseParasite"/>
        </authorList>
    </citation>
    <scope>IDENTIFICATION</scope>
</reference>
<evidence type="ECO:0000313" key="2">
    <source>
        <dbReference type="Proteomes" id="UP000272942"/>
    </source>
</evidence>
<gene>
    <name evidence="1" type="ORF">ECPE_LOCUS499</name>
</gene>
<proteinExistence type="predicted"/>
<reference evidence="1 2" key="2">
    <citation type="submission" date="2018-11" db="EMBL/GenBank/DDBJ databases">
        <authorList>
            <consortium name="Pathogen Informatics"/>
        </authorList>
    </citation>
    <scope>NUCLEOTIDE SEQUENCE [LARGE SCALE GENOMIC DNA]</scope>
    <source>
        <strain evidence="1 2">Egypt</strain>
    </source>
</reference>
<dbReference type="Proteomes" id="UP000272942">
    <property type="component" value="Unassembled WGS sequence"/>
</dbReference>
<organism evidence="3">
    <name type="scientific">Echinostoma caproni</name>
    <dbReference type="NCBI Taxonomy" id="27848"/>
    <lineage>
        <taxon>Eukaryota</taxon>
        <taxon>Metazoa</taxon>
        <taxon>Spiralia</taxon>
        <taxon>Lophotrochozoa</taxon>
        <taxon>Platyhelminthes</taxon>
        <taxon>Trematoda</taxon>
        <taxon>Digenea</taxon>
        <taxon>Plagiorchiida</taxon>
        <taxon>Echinostomata</taxon>
        <taxon>Echinostomatoidea</taxon>
        <taxon>Echinostomatidae</taxon>
        <taxon>Echinostoma</taxon>
    </lineage>
</organism>
<protein>
    <submittedName>
        <fullName evidence="1 3">Uncharacterized protein</fullName>
    </submittedName>
</protein>
<evidence type="ECO:0000313" key="1">
    <source>
        <dbReference type="EMBL" id="VDP23415.1"/>
    </source>
</evidence>
<dbReference type="WBParaSite" id="ECPE_0000049901-mRNA-1">
    <property type="protein sequence ID" value="ECPE_0000049901-mRNA-1"/>
    <property type="gene ID" value="ECPE_0000049901"/>
</dbReference>
<name>A0A183A0L4_9TREM</name>
<dbReference type="AlphaFoldDB" id="A0A183A0L4"/>
<dbReference type="EMBL" id="UZAN01001706">
    <property type="protein sequence ID" value="VDP23415.1"/>
    <property type="molecule type" value="Genomic_DNA"/>
</dbReference>
<accession>A0A183A0L4</accession>
<keyword evidence="2" id="KW-1185">Reference proteome</keyword>
<sequence length="99" mass="11509">MNRDRRVLRDRCSPNHAFPCDPKQKISEREITLYGPVYGAWRGRHVASQRMKSWLLPILEYVPANEAQARPSSNKPLVIRRAIDEYTEPEQAELPPRSP</sequence>
<evidence type="ECO:0000313" key="3">
    <source>
        <dbReference type="WBParaSite" id="ECPE_0000049901-mRNA-1"/>
    </source>
</evidence>